<evidence type="ECO:0000313" key="2">
    <source>
        <dbReference type="Proteomes" id="UP000248926"/>
    </source>
</evidence>
<proteinExistence type="predicted"/>
<organism evidence="1 2">
    <name type="scientific">Dyella jiangningensis</name>
    <dbReference type="NCBI Taxonomy" id="1379159"/>
    <lineage>
        <taxon>Bacteria</taxon>
        <taxon>Pseudomonadati</taxon>
        <taxon>Pseudomonadota</taxon>
        <taxon>Gammaproteobacteria</taxon>
        <taxon>Lysobacterales</taxon>
        <taxon>Rhodanobacteraceae</taxon>
        <taxon>Dyella</taxon>
    </lineage>
</organism>
<name>A0A328P8Q1_9GAMM</name>
<comment type="caution">
    <text evidence="1">The sequence shown here is derived from an EMBL/GenBank/DDBJ whole genome shotgun (WGS) entry which is preliminary data.</text>
</comment>
<dbReference type="Proteomes" id="UP000248926">
    <property type="component" value="Unassembled WGS sequence"/>
</dbReference>
<gene>
    <name evidence="1" type="ORF">CA260_07300</name>
</gene>
<reference evidence="1 2" key="1">
    <citation type="journal article" date="2018" name="Genet. Mol. Biol.">
        <title>The genome sequence of Dyella jiangningensis FCAV SCS01 from a lignocellulose-decomposing microbial consortium metagenome reveals potential for biotechnological applications.</title>
        <authorList>
            <person name="Desiderato J.G."/>
            <person name="Alvarenga D.O."/>
            <person name="Constancio M.T.L."/>
            <person name="Alves L.M.C."/>
            <person name="Varani A.M."/>
        </authorList>
    </citation>
    <scope>NUCLEOTIDE SEQUENCE [LARGE SCALE GENOMIC DNA]</scope>
    <source>
        <strain evidence="1 2">FCAV SCS01</strain>
    </source>
</reference>
<dbReference type="AlphaFoldDB" id="A0A328P8Q1"/>
<dbReference type="EMBL" id="NFZS01000001">
    <property type="protein sequence ID" value="RAO77661.1"/>
    <property type="molecule type" value="Genomic_DNA"/>
</dbReference>
<keyword evidence="2" id="KW-1185">Reference proteome</keyword>
<sequence>MYRYSEPAAVAEHVVDFMDALQIKRAVLAVALATTTPWWRLIAPERRSAGAISATRQTSLSNLSSGSCLLTLMVATALLAGHPRAIPPQR</sequence>
<protein>
    <submittedName>
        <fullName evidence="1">Uncharacterized protein</fullName>
    </submittedName>
</protein>
<evidence type="ECO:0000313" key="1">
    <source>
        <dbReference type="EMBL" id="RAO77661.1"/>
    </source>
</evidence>
<accession>A0A328P8Q1</accession>